<dbReference type="STRING" id="418702.BJN45_09915"/>
<feature type="transmembrane region" description="Helical" evidence="5">
    <location>
        <begin position="106"/>
        <end position="126"/>
    </location>
</feature>
<feature type="transmembrane region" description="Helical" evidence="5">
    <location>
        <begin position="63"/>
        <end position="85"/>
    </location>
</feature>
<keyword evidence="3 5" id="KW-1133">Transmembrane helix</keyword>
<dbReference type="PANTHER" id="PTHR36926:SF1">
    <property type="entry name" value="COLICIN V PRODUCTION PROTEIN"/>
    <property type="match status" value="1"/>
</dbReference>
<dbReference type="OrthoDB" id="9810601at2"/>
<name>A0A1R1I4U4_9RHOO</name>
<protein>
    <submittedName>
        <fullName evidence="6">Colicin V production protein</fullName>
    </submittedName>
</protein>
<keyword evidence="2 5" id="KW-0812">Transmembrane</keyword>
<organism evidence="6 7">
    <name type="scientific">Azonexus hydrophilus</name>
    <dbReference type="NCBI Taxonomy" id="418702"/>
    <lineage>
        <taxon>Bacteria</taxon>
        <taxon>Pseudomonadati</taxon>
        <taxon>Pseudomonadota</taxon>
        <taxon>Betaproteobacteria</taxon>
        <taxon>Rhodocyclales</taxon>
        <taxon>Azonexaceae</taxon>
        <taxon>Azonexus</taxon>
    </lineage>
</organism>
<feature type="transmembrane region" description="Helical" evidence="5">
    <location>
        <begin position="28"/>
        <end position="51"/>
    </location>
</feature>
<gene>
    <name evidence="6" type="ORF">BJN45_09915</name>
</gene>
<reference evidence="6 7" key="1">
    <citation type="submission" date="2016-10" db="EMBL/GenBank/DDBJ databases">
        <title>Alkaliphiles isolated from bioreactors.</title>
        <authorList>
            <person name="Salah Z."/>
            <person name="Rout S.P."/>
            <person name="Humphreys P.N."/>
        </authorList>
    </citation>
    <scope>NUCLEOTIDE SEQUENCE [LARGE SCALE GENOMIC DNA]</scope>
    <source>
        <strain evidence="6 7">ZS02</strain>
    </source>
</reference>
<evidence type="ECO:0000256" key="1">
    <source>
        <dbReference type="ARBA" id="ARBA00004141"/>
    </source>
</evidence>
<dbReference type="RefSeq" id="WP_076094733.1">
    <property type="nucleotide sequence ID" value="NZ_MTHD01000003.1"/>
</dbReference>
<dbReference type="GO" id="GO:0016020">
    <property type="term" value="C:membrane"/>
    <property type="evidence" value="ECO:0007669"/>
    <property type="project" value="UniProtKB-SubCell"/>
</dbReference>
<evidence type="ECO:0000256" key="3">
    <source>
        <dbReference type="ARBA" id="ARBA00022989"/>
    </source>
</evidence>
<evidence type="ECO:0000313" key="6">
    <source>
        <dbReference type="EMBL" id="OMG53737.1"/>
    </source>
</evidence>
<keyword evidence="7" id="KW-1185">Reference proteome</keyword>
<comment type="subcellular location">
    <subcellularLocation>
        <location evidence="1">Membrane</location>
        <topology evidence="1">Multi-pass membrane protein</topology>
    </subcellularLocation>
</comment>
<sequence>MTLFDYIAVTIVVLSLGFGLWRGMVSEIIALVAWGLGIFAAFEFGAEVGAMLPFGIEDPTVRALIGCTLVFVGVLVVMALIRILILKAVKALGLSVSDRVLGMFFGLARGLLVTLLLVALGGMTAAPTQPWWRGATLAPPLETAVLAMKPILPHDLAKRIRFS</sequence>
<evidence type="ECO:0000256" key="2">
    <source>
        <dbReference type="ARBA" id="ARBA00022692"/>
    </source>
</evidence>
<comment type="caution">
    <text evidence="6">The sequence shown here is derived from an EMBL/GenBank/DDBJ whole genome shotgun (WGS) entry which is preliminary data.</text>
</comment>
<dbReference type="GO" id="GO:0009403">
    <property type="term" value="P:toxin biosynthetic process"/>
    <property type="evidence" value="ECO:0007669"/>
    <property type="project" value="InterPro"/>
</dbReference>
<feature type="transmembrane region" description="Helical" evidence="5">
    <location>
        <begin position="6"/>
        <end position="21"/>
    </location>
</feature>
<evidence type="ECO:0000256" key="5">
    <source>
        <dbReference type="SAM" id="Phobius"/>
    </source>
</evidence>
<dbReference type="InterPro" id="IPR003825">
    <property type="entry name" value="Colicin-V_CvpA"/>
</dbReference>
<dbReference type="AlphaFoldDB" id="A0A1R1I4U4"/>
<keyword evidence="4 5" id="KW-0472">Membrane</keyword>
<dbReference type="Proteomes" id="UP000187526">
    <property type="component" value="Unassembled WGS sequence"/>
</dbReference>
<dbReference type="EMBL" id="MTHD01000003">
    <property type="protein sequence ID" value="OMG53737.1"/>
    <property type="molecule type" value="Genomic_DNA"/>
</dbReference>
<proteinExistence type="predicted"/>
<dbReference type="PANTHER" id="PTHR36926">
    <property type="entry name" value="COLICIN V PRODUCTION PROTEIN"/>
    <property type="match status" value="1"/>
</dbReference>
<evidence type="ECO:0000313" key="7">
    <source>
        <dbReference type="Proteomes" id="UP000187526"/>
    </source>
</evidence>
<evidence type="ECO:0000256" key="4">
    <source>
        <dbReference type="ARBA" id="ARBA00023136"/>
    </source>
</evidence>
<dbReference type="InterPro" id="IPR052719">
    <property type="entry name" value="CvpA-like"/>
</dbReference>
<accession>A0A1R1I4U4</accession>
<dbReference type="Pfam" id="PF02674">
    <property type="entry name" value="Colicin_V"/>
    <property type="match status" value="1"/>
</dbReference>